<comment type="caution">
    <text evidence="2">The sequence shown here is derived from an EMBL/GenBank/DDBJ whole genome shotgun (WGS) entry which is preliminary data.</text>
</comment>
<dbReference type="EMBL" id="VIWP01000002">
    <property type="protein sequence ID" value="TWF57337.1"/>
    <property type="molecule type" value="Genomic_DNA"/>
</dbReference>
<keyword evidence="1" id="KW-0732">Signal</keyword>
<accession>A0A561R424</accession>
<evidence type="ECO:0000256" key="1">
    <source>
        <dbReference type="SAM" id="SignalP"/>
    </source>
</evidence>
<evidence type="ECO:0008006" key="4">
    <source>
        <dbReference type="Google" id="ProtNLM"/>
    </source>
</evidence>
<name>A0A561R424_9HYPH</name>
<dbReference type="AlphaFoldDB" id="A0A561R424"/>
<dbReference type="Proteomes" id="UP000320653">
    <property type="component" value="Unassembled WGS sequence"/>
</dbReference>
<feature type="chain" id="PRO_5022006132" description="DUF2946 family protein" evidence="1">
    <location>
        <begin position="17"/>
        <end position="115"/>
    </location>
</feature>
<keyword evidence="3" id="KW-1185">Reference proteome</keyword>
<proteinExistence type="predicted"/>
<organism evidence="2 3">
    <name type="scientific">Neorhizobium alkalisoli</name>
    <dbReference type="NCBI Taxonomy" id="528178"/>
    <lineage>
        <taxon>Bacteria</taxon>
        <taxon>Pseudomonadati</taxon>
        <taxon>Pseudomonadota</taxon>
        <taxon>Alphaproteobacteria</taxon>
        <taxon>Hyphomicrobiales</taxon>
        <taxon>Rhizobiaceae</taxon>
        <taxon>Rhizobium/Agrobacterium group</taxon>
        <taxon>Neorhizobium</taxon>
    </lineage>
</organism>
<evidence type="ECO:0000313" key="3">
    <source>
        <dbReference type="Proteomes" id="UP000320653"/>
    </source>
</evidence>
<sequence length="115" mass="12326">MMFLAWLLYGAMPAVGMPMMQPVEETAQVSMPAHAHHEMGKLTQTAEKTHSHGKSQQNCPHGGKICVTPFCAACLTLLPDITFASQRLAQPYPIPAPARSLLSAVPAPLTPPPRA</sequence>
<gene>
    <name evidence="2" type="ORF">FHW37_102980</name>
</gene>
<reference evidence="2 3" key="1">
    <citation type="submission" date="2019-06" db="EMBL/GenBank/DDBJ databases">
        <title>Sorghum-associated microbial communities from plants grown in Nebraska, USA.</title>
        <authorList>
            <person name="Schachtman D."/>
        </authorList>
    </citation>
    <scope>NUCLEOTIDE SEQUENCE [LARGE SCALE GENOMIC DNA]</scope>
    <source>
        <strain evidence="2 3">1225</strain>
    </source>
</reference>
<protein>
    <recommendedName>
        <fullName evidence="4">DUF2946 family protein</fullName>
    </recommendedName>
</protein>
<feature type="signal peptide" evidence="1">
    <location>
        <begin position="1"/>
        <end position="16"/>
    </location>
</feature>
<evidence type="ECO:0000313" key="2">
    <source>
        <dbReference type="EMBL" id="TWF57337.1"/>
    </source>
</evidence>